<reference evidence="1 2" key="1">
    <citation type="submission" date="2014-04" db="EMBL/GenBank/DDBJ databases">
        <authorList>
            <consortium name="DOE Joint Genome Institute"/>
            <person name="Kuo A."/>
            <person name="Tarkka M."/>
            <person name="Buscot F."/>
            <person name="Kohler A."/>
            <person name="Nagy L.G."/>
            <person name="Floudas D."/>
            <person name="Copeland A."/>
            <person name="Barry K.W."/>
            <person name="Cichocki N."/>
            <person name="Veneault-Fourrey C."/>
            <person name="LaButti K."/>
            <person name="Lindquist E.A."/>
            <person name="Lipzen A."/>
            <person name="Lundell T."/>
            <person name="Morin E."/>
            <person name="Murat C."/>
            <person name="Sun H."/>
            <person name="Tunlid A."/>
            <person name="Henrissat B."/>
            <person name="Grigoriev I.V."/>
            <person name="Hibbett D.S."/>
            <person name="Martin F."/>
            <person name="Nordberg H.P."/>
            <person name="Cantor M.N."/>
            <person name="Hua S.X."/>
        </authorList>
    </citation>
    <scope>NUCLEOTIDE SEQUENCE [LARGE SCALE GENOMIC DNA]</scope>
    <source>
        <strain evidence="1 2">F 1598</strain>
    </source>
</reference>
<dbReference type="InParanoid" id="A0A0C3F9R2"/>
<reference evidence="2" key="2">
    <citation type="submission" date="2015-01" db="EMBL/GenBank/DDBJ databases">
        <title>Evolutionary Origins and Diversification of the Mycorrhizal Mutualists.</title>
        <authorList>
            <consortium name="DOE Joint Genome Institute"/>
            <consortium name="Mycorrhizal Genomics Consortium"/>
            <person name="Kohler A."/>
            <person name="Kuo A."/>
            <person name="Nagy L.G."/>
            <person name="Floudas D."/>
            <person name="Copeland A."/>
            <person name="Barry K.W."/>
            <person name="Cichocki N."/>
            <person name="Veneault-Fourrey C."/>
            <person name="LaButti K."/>
            <person name="Lindquist E.A."/>
            <person name="Lipzen A."/>
            <person name="Lundell T."/>
            <person name="Morin E."/>
            <person name="Murat C."/>
            <person name="Riley R."/>
            <person name="Ohm R."/>
            <person name="Sun H."/>
            <person name="Tunlid A."/>
            <person name="Henrissat B."/>
            <person name="Grigoriev I.V."/>
            <person name="Hibbett D.S."/>
            <person name="Martin F."/>
        </authorList>
    </citation>
    <scope>NUCLEOTIDE SEQUENCE [LARGE SCALE GENOMIC DNA]</scope>
    <source>
        <strain evidence="2">F 1598</strain>
    </source>
</reference>
<proteinExistence type="predicted"/>
<dbReference type="HOGENOM" id="CLU_1378603_0_0_1"/>
<dbReference type="OrthoDB" id="10051892at2759"/>
<sequence length="198" mass="21962">MVAASLIPGWFFEVLDILNEIDDQAVKSRVRCSASIFTRYHDAKDLPANFIAIGDSIMKLNPIFGHGCTQAVLGVAALDSTLRKACCTEVGSKAPPFLPANFSRDFFAAQRTKIEPIWDTTKIVDYGLPTTVPIPGESLSSGALIRWYQRRFQLLVFTDKDACSAIWHVRSFLAPQIDTIQPSLVLKVLWIAITHPNL</sequence>
<evidence type="ECO:0000313" key="2">
    <source>
        <dbReference type="Proteomes" id="UP000054166"/>
    </source>
</evidence>
<name>A0A0C3F9R2_PILCF</name>
<accession>A0A0C3F9R2</accession>
<protein>
    <submittedName>
        <fullName evidence="1">Uncharacterized protein</fullName>
    </submittedName>
</protein>
<keyword evidence="2" id="KW-1185">Reference proteome</keyword>
<organism evidence="1 2">
    <name type="scientific">Piloderma croceum (strain F 1598)</name>
    <dbReference type="NCBI Taxonomy" id="765440"/>
    <lineage>
        <taxon>Eukaryota</taxon>
        <taxon>Fungi</taxon>
        <taxon>Dikarya</taxon>
        <taxon>Basidiomycota</taxon>
        <taxon>Agaricomycotina</taxon>
        <taxon>Agaricomycetes</taxon>
        <taxon>Agaricomycetidae</taxon>
        <taxon>Atheliales</taxon>
        <taxon>Atheliaceae</taxon>
        <taxon>Piloderma</taxon>
    </lineage>
</organism>
<dbReference type="AlphaFoldDB" id="A0A0C3F9R2"/>
<gene>
    <name evidence="1" type="ORF">PILCRDRAFT_12650</name>
</gene>
<dbReference type="EMBL" id="KN833033">
    <property type="protein sequence ID" value="KIM76599.1"/>
    <property type="molecule type" value="Genomic_DNA"/>
</dbReference>
<dbReference type="Proteomes" id="UP000054166">
    <property type="component" value="Unassembled WGS sequence"/>
</dbReference>
<evidence type="ECO:0000313" key="1">
    <source>
        <dbReference type="EMBL" id="KIM76599.1"/>
    </source>
</evidence>